<feature type="region of interest" description="Disordered" evidence="1">
    <location>
        <begin position="408"/>
        <end position="436"/>
    </location>
</feature>
<feature type="region of interest" description="Disordered" evidence="1">
    <location>
        <begin position="791"/>
        <end position="843"/>
    </location>
</feature>
<keyword evidence="4" id="KW-1185">Reference proteome</keyword>
<dbReference type="EMBL" id="OA882050">
    <property type="protein sequence ID" value="CAD7272244.1"/>
    <property type="molecule type" value="Genomic_DNA"/>
</dbReference>
<feature type="compositionally biased region" description="Basic and acidic residues" evidence="1">
    <location>
        <begin position="354"/>
        <end position="368"/>
    </location>
</feature>
<feature type="compositionally biased region" description="Low complexity" evidence="1">
    <location>
        <begin position="200"/>
        <end position="212"/>
    </location>
</feature>
<feature type="compositionally biased region" description="Basic and acidic residues" evidence="1">
    <location>
        <begin position="294"/>
        <end position="303"/>
    </location>
</feature>
<evidence type="ECO:0000313" key="4">
    <source>
        <dbReference type="Proteomes" id="UP000678499"/>
    </source>
</evidence>
<evidence type="ECO:0000313" key="3">
    <source>
        <dbReference type="EMBL" id="CAD7272244.1"/>
    </source>
</evidence>
<dbReference type="Proteomes" id="UP000678499">
    <property type="component" value="Unassembled WGS sequence"/>
</dbReference>
<feature type="compositionally biased region" description="Basic residues" evidence="1">
    <location>
        <begin position="177"/>
        <end position="192"/>
    </location>
</feature>
<sequence>MPSVDDIDCETHADAIARVNGVIPGERGKSLDPGATFHQEVVWREHSGLEAVRNRGGWPQEDIFVANNFVNNDIPSLRFSASNNSDCGLHSGVTSPASTSSTGCSSQSAQMPFSLFHRKRQNSDLEMPDGFVTPPIHTLMYRAQMAKLGNAASPPAPPDLVPKPTPSPQLSTSSKPKDKRWKLSNFFKRKPAKVADSEDASSSSSGSDLGPDSDYEIKRARKLKNPLTNGNAARLSGLSPDSLVAPSLKSMNAIPVVARRRWASGGSPSSGFLDTSKASSDSLSKERKRSSWKARAEAQRREQIGAGSATETEDECFGSASNRSSHRMSYASSPSLNSLSPSRQGPPKHKSRAARTERYIKRLSRDEETSQLTPPPGPQEPVTDSCVYYGKNWTALVSYETRPRIETNHVAKLPSAPATPTQSPSPGLRFPRPLSSQNFSPMATYYAYPRQYYPQYPPSRHSMLPGNDPQFQGSNRDCGVPFVGQGDGSAVGDHTAQYRSVHRPFQDCNRPEEPERRPYIEDGGRVMGPYPVYGGNVLASPKVVRAAVAPEEVPFARPPTPPPRLPSSKQSVAVNRPMSLIIGSAGVYAKSHLGHPFSQQGHKLMSFSSPPLGRGRAWEPHPRSVSPPVLPQPKIKQQYQVIDVPPAANVTQQWNPGRVAAKGPSIEKCPGLFGKPCDSHDTAAGLLLPSSRYQRTPVDRINGSGLPAKPGFQERQFNSVAPRVASSLTSLSDASSSNKNTKIIAKKLGIIANDRCDSALSSCSLQSAPWSVDGGRTREPVRVRASGFSSDSGWRRSFPVPPRGLPEQRPSNLVLDSSSAVSRTRRSGLTAVTPQPEPAKVPVSRSNFDFEQALHELETIYASLNLDDEELLDRADRREAACLYEKHMKAKGSAGDRNPSAMPPHPLAVMRRKTIASFPDKLNDDMAFRRAQLAQKFPEGKPVSPFQERSNSYLLVSPALSPAISFEFFDPAMLPPASSREPDITHDDVSYRNYRDANVSKILDPQPPFGIPLGPLPQSSPNDYLHAQPVPKPPVNSKEPDCVLDDMAFRNLRKDLKDRSATNSPTPLMIRSVKKDGSVDVEGLERLLETVGTTSDGGEPNSSIEEDMRIEWTQNPGWHRSVTPSPVFQRGRCNLPSLATKSRMRNAKRFSSHPDLRRADAAVGVGLVNKFFCVMPLPIERGETPPVKKLAYGGSPRILAEILQSLDNKPLLKPAESVPELRKSEGIFTPDDADVDHQQFLSKFPKKKKLPVIDFGPGPIGAIAALAQKLSAEEDVEDELPKPTSVSVSIVEVPSSSATMFSAIRSAKGSQPEPVEIEVIEPKPIVLEDTKPKHAEVIILPHDQDERAVITSPDDDATISSKDCDTGTRTSTLSSEESGIFYSSSPQCEDSPKVHPIPKPRKWNLQKSALVTLNDSTTLTPPRAEEMMTSTSNHFADTGAFGTESTDIDPSSGELSATKSKLARDTQNPQDLIQVCADNSMFWIVCYLIAFLHFCLGMDVFMMCTTMIAILAFLCALFL</sequence>
<feature type="region of interest" description="Disordered" evidence="1">
    <location>
        <begin position="1354"/>
        <end position="1399"/>
    </location>
</feature>
<dbReference type="EMBL" id="CAJPEX010000013">
    <property type="protein sequence ID" value="CAG0912396.1"/>
    <property type="molecule type" value="Genomic_DNA"/>
</dbReference>
<feature type="region of interest" description="Disordered" evidence="1">
    <location>
        <begin position="611"/>
        <end position="631"/>
    </location>
</feature>
<accession>A0A7R9G7T0</accession>
<reference evidence="3" key="1">
    <citation type="submission" date="2020-11" db="EMBL/GenBank/DDBJ databases">
        <authorList>
            <person name="Tran Van P."/>
        </authorList>
    </citation>
    <scope>NUCLEOTIDE SEQUENCE</scope>
</reference>
<keyword evidence="2" id="KW-1133">Transmembrane helix</keyword>
<feature type="compositionally biased region" description="Pro residues" evidence="1">
    <location>
        <begin position="154"/>
        <end position="167"/>
    </location>
</feature>
<protein>
    <submittedName>
        <fullName evidence="3">Uncharacterized protein</fullName>
    </submittedName>
</protein>
<feature type="compositionally biased region" description="Polar residues" evidence="1">
    <location>
        <begin position="809"/>
        <end position="822"/>
    </location>
</feature>
<feature type="compositionally biased region" description="Low complexity" evidence="1">
    <location>
        <begin position="414"/>
        <end position="426"/>
    </location>
</feature>
<proteinExistence type="predicted"/>
<evidence type="ECO:0000256" key="1">
    <source>
        <dbReference type="SAM" id="MobiDB-lite"/>
    </source>
</evidence>
<feature type="region of interest" description="Disordered" evidence="1">
    <location>
        <begin position="1443"/>
        <end position="1462"/>
    </location>
</feature>
<keyword evidence="2" id="KW-0472">Membrane</keyword>
<dbReference type="OrthoDB" id="6375771at2759"/>
<gene>
    <name evidence="3" type="ORF">NMOB1V02_LOCUS186</name>
</gene>
<feature type="compositionally biased region" description="Polar residues" evidence="1">
    <location>
        <begin position="266"/>
        <end position="282"/>
    </location>
</feature>
<keyword evidence="2" id="KW-0812">Transmembrane</keyword>
<feature type="transmembrane region" description="Helical" evidence="2">
    <location>
        <begin position="1481"/>
        <end position="1514"/>
    </location>
</feature>
<organism evidence="3">
    <name type="scientific">Notodromas monacha</name>
    <dbReference type="NCBI Taxonomy" id="399045"/>
    <lineage>
        <taxon>Eukaryota</taxon>
        <taxon>Metazoa</taxon>
        <taxon>Ecdysozoa</taxon>
        <taxon>Arthropoda</taxon>
        <taxon>Crustacea</taxon>
        <taxon>Oligostraca</taxon>
        <taxon>Ostracoda</taxon>
        <taxon>Podocopa</taxon>
        <taxon>Podocopida</taxon>
        <taxon>Cypridocopina</taxon>
        <taxon>Cypridoidea</taxon>
        <taxon>Cyprididae</taxon>
        <taxon>Notodromas</taxon>
    </lineage>
</organism>
<feature type="compositionally biased region" description="Low complexity" evidence="1">
    <location>
        <begin position="332"/>
        <end position="342"/>
    </location>
</feature>
<feature type="compositionally biased region" description="Low complexity" evidence="1">
    <location>
        <begin position="1374"/>
        <end position="1385"/>
    </location>
</feature>
<feature type="region of interest" description="Disordered" evidence="1">
    <location>
        <begin position="149"/>
        <end position="214"/>
    </location>
</feature>
<evidence type="ECO:0000256" key="2">
    <source>
        <dbReference type="SAM" id="Phobius"/>
    </source>
</evidence>
<feature type="region of interest" description="Disordered" evidence="1">
    <location>
        <begin position="262"/>
        <end position="384"/>
    </location>
</feature>
<name>A0A7R9G7T0_9CRUS</name>